<feature type="transmembrane region" description="Helical" evidence="2">
    <location>
        <begin position="32"/>
        <end position="51"/>
    </location>
</feature>
<dbReference type="InterPro" id="IPR025667">
    <property type="entry name" value="SprB_repeat"/>
</dbReference>
<dbReference type="SUPFAM" id="SSF101898">
    <property type="entry name" value="NHL repeat"/>
    <property type="match status" value="1"/>
</dbReference>
<dbReference type="Pfam" id="PF13205">
    <property type="entry name" value="Big_5"/>
    <property type="match status" value="1"/>
</dbReference>
<dbReference type="SUPFAM" id="SSF49313">
    <property type="entry name" value="Cadherin-like"/>
    <property type="match status" value="1"/>
</dbReference>
<dbReference type="Gene3D" id="3.30.160.710">
    <property type="match status" value="1"/>
</dbReference>
<organism evidence="4 5">
    <name type="scientific">Pedobacter nutrimenti</name>
    <dbReference type="NCBI Taxonomy" id="1241337"/>
    <lineage>
        <taxon>Bacteria</taxon>
        <taxon>Pseudomonadati</taxon>
        <taxon>Bacteroidota</taxon>
        <taxon>Sphingobacteriia</taxon>
        <taxon>Sphingobacteriales</taxon>
        <taxon>Sphingobacteriaceae</taxon>
        <taxon>Pedobacter</taxon>
    </lineage>
</organism>
<dbReference type="NCBIfam" id="TIGR04131">
    <property type="entry name" value="Bac_Flav_CTERM"/>
    <property type="match status" value="1"/>
</dbReference>
<dbReference type="GO" id="GO:0016020">
    <property type="term" value="C:membrane"/>
    <property type="evidence" value="ECO:0007669"/>
    <property type="project" value="InterPro"/>
</dbReference>
<dbReference type="SMART" id="SM00112">
    <property type="entry name" value="CA"/>
    <property type="match status" value="1"/>
</dbReference>
<keyword evidence="2" id="KW-0472">Membrane</keyword>
<dbReference type="EMBL" id="QKLU01000001">
    <property type="protein sequence ID" value="PYF76533.1"/>
    <property type="molecule type" value="Genomic_DNA"/>
</dbReference>
<dbReference type="InterPro" id="IPR015919">
    <property type="entry name" value="Cadherin-like_sf"/>
</dbReference>
<name>A0A318UKG2_9SPHI</name>
<evidence type="ECO:0000256" key="2">
    <source>
        <dbReference type="SAM" id="Phobius"/>
    </source>
</evidence>
<dbReference type="Pfam" id="PF13573">
    <property type="entry name" value="SprB"/>
    <property type="match status" value="2"/>
</dbReference>
<comment type="caution">
    <text evidence="4">The sequence shown here is derived from an EMBL/GenBank/DDBJ whole genome shotgun (WGS) entry which is preliminary data.</text>
</comment>
<keyword evidence="1" id="KW-0732">Signal</keyword>
<dbReference type="Gene3D" id="2.60.40.740">
    <property type="match status" value="1"/>
</dbReference>
<dbReference type="Pfam" id="PF13585">
    <property type="entry name" value="CHU_C"/>
    <property type="match status" value="1"/>
</dbReference>
<dbReference type="InterPro" id="IPR032812">
    <property type="entry name" value="SbsA_Ig"/>
</dbReference>
<dbReference type="Gene3D" id="2.120.10.30">
    <property type="entry name" value="TolB, C-terminal domain"/>
    <property type="match status" value="2"/>
</dbReference>
<dbReference type="Pfam" id="PF18657">
    <property type="entry name" value="YDG"/>
    <property type="match status" value="1"/>
</dbReference>
<dbReference type="Proteomes" id="UP000248198">
    <property type="component" value="Unassembled WGS sequence"/>
</dbReference>
<dbReference type="InterPro" id="IPR041248">
    <property type="entry name" value="YDG"/>
</dbReference>
<dbReference type="InterPro" id="IPR026341">
    <property type="entry name" value="T9SS_type_B"/>
</dbReference>
<dbReference type="InterPro" id="IPR011042">
    <property type="entry name" value="6-blade_b-propeller_TolB-like"/>
</dbReference>
<gene>
    <name evidence="4" type="ORF">B0O44_1014</name>
</gene>
<accession>A0A318UKG2</accession>
<evidence type="ECO:0000259" key="3">
    <source>
        <dbReference type="PROSITE" id="PS50268"/>
    </source>
</evidence>
<dbReference type="InterPro" id="IPR041286">
    <property type="entry name" value="MBG_2"/>
</dbReference>
<keyword evidence="5" id="KW-1185">Reference proteome</keyword>
<evidence type="ECO:0000256" key="1">
    <source>
        <dbReference type="ARBA" id="ARBA00022729"/>
    </source>
</evidence>
<evidence type="ECO:0000313" key="5">
    <source>
        <dbReference type="Proteomes" id="UP000248198"/>
    </source>
</evidence>
<protein>
    <submittedName>
        <fullName evidence="4">Gliding motility-associated-like protein</fullName>
    </submittedName>
</protein>
<dbReference type="GO" id="GO:0007156">
    <property type="term" value="P:homophilic cell adhesion via plasma membrane adhesion molecules"/>
    <property type="evidence" value="ECO:0007669"/>
    <property type="project" value="InterPro"/>
</dbReference>
<dbReference type="Pfam" id="PF18676">
    <property type="entry name" value="MBG_2"/>
    <property type="match status" value="1"/>
</dbReference>
<reference evidence="4 5" key="1">
    <citation type="submission" date="2018-06" db="EMBL/GenBank/DDBJ databases">
        <title>Genomic Encyclopedia of Archaeal and Bacterial Type Strains, Phase II (KMG-II): from individual species to whole genera.</title>
        <authorList>
            <person name="Goeker M."/>
        </authorList>
    </citation>
    <scope>NUCLEOTIDE SEQUENCE [LARGE SCALE GENOMIC DNA]</scope>
    <source>
        <strain evidence="4 5">DSM 27372</strain>
    </source>
</reference>
<dbReference type="InterPro" id="IPR002126">
    <property type="entry name" value="Cadherin-like_dom"/>
</dbReference>
<proteinExistence type="predicted"/>
<evidence type="ECO:0000313" key="4">
    <source>
        <dbReference type="EMBL" id="PYF76533.1"/>
    </source>
</evidence>
<keyword evidence="2" id="KW-1133">Transmembrane helix</keyword>
<dbReference type="GO" id="GO:0005509">
    <property type="term" value="F:calcium ion binding"/>
    <property type="evidence" value="ECO:0007669"/>
    <property type="project" value="InterPro"/>
</dbReference>
<keyword evidence="2" id="KW-0812">Transmembrane</keyword>
<sequence length="1294" mass="136426">MYRNSSARSLLFFLPDVTNLFSKNHLNYMRKLYALKAYCLLLLVFCCSSWITGTVKAQTKPVFTSNPVTSVPENKLYSYALNANSPLYNPLSFSALTLPSWLKLTQGENSTVDFSGTINNPGGIAGDAEGNTYVTELTTSKVYKILPDGTSSVWYNRTMGYCYAMVVHEDYLYMSNFSNGKITRVSMSNPAGGESDVVTGLTGPLSLAFYNEKLYISMYGANKLIKVDVSTVPVAYKPSMDLVSASSCFGLGFDKNGVLYVAQYGSGTVSKFDGTRLTPVLTGLPGFATDIKIDKNDNLYVSLYNSADGVRKYVADLSSYVKVLNSATNVNVWGMTITPLGTLIFGANNQNKLMKLETGATITGTPGHAEVGVHPVSIRVTDGVNYTDQSFNITVTDPNPPLVATYSPANNTTGITTNTSLVLTFNEEIKKGTGYIYLKKSSDNSVIEKIDVTGTSVSISNQNVLTIVPSVSMPSSSDIYVQLDAGVVTDLSNNAFAGISTNNTWKFKTEALPLSATISGKNINSCNSSGGEATVVVTGGTAPYYYTWSPTGGSGARATGLIAANYTCTITDALDVTIIKTIEIKKAEKINLTIDRVNVSTPKGSDGSATVSVTGGTAPYTYLWTGAAGTNAKAENLKGGYYSCVVTDNSGCTAQIGVTILDKPALSNFANQTLTYGDAAFQLPPPLSPSQGAFSYSISDPSIATINGNMLTILKPGQFSVRAGQSAFEDYDAASIEATYTIVPKTINAGLTAGLTLNKVYDGTTNLSLGAENLILNGLVNNDAVTVSGTAVYDTKDAGINKAVVLSGLSLSGAQSNYYTLGNNTINVNGNFSISKAVLNVIADNKERFAGTANPALTFTYNGFVNNENVSALSVLPVINTTAQLSSPVGTYPIKASGGAALNYNINYTDAILTVKAAAPTDISLAATALYENQPAGTIAGTLSSSSQDAAASFTYALVGGQGDTDNSLFAISGNVLKTSAVLDYENKASYSIRVRSTTQYGFSLEKVFTVNILDVNEAPTLDAIASKNICYTNSTQNISLTGITPGPEVNQTTTLSVSSNNAALFESLTVAKTGNNTGTLNYKIKNGAFGTATVTVVVKDNGGTANGGTDTFSRTFTITVNPLPVAGIVSNQGSSISKGVTAVLMASGGTSYIWSTANGIVGGQTTANLTVRPSVTTTYTVTVSNASGCTSMQSFTLEVASDYQALSATNILSPNGDGKNDVWVVKNIDLYPNNEVKIFDRAGRILYNKKGYDNSWNGTLNGAPLKEGTYYYVIDFGPGQLKQKGFITIVREN</sequence>
<dbReference type="Gene3D" id="2.60.40.60">
    <property type="entry name" value="Cadherins"/>
    <property type="match status" value="1"/>
</dbReference>
<dbReference type="OrthoDB" id="355609at2"/>
<feature type="domain" description="Cadherin" evidence="3">
    <location>
        <begin position="932"/>
        <end position="1022"/>
    </location>
</feature>
<dbReference type="CDD" id="cd11304">
    <property type="entry name" value="Cadherin_repeat"/>
    <property type="match status" value="1"/>
</dbReference>
<dbReference type="PROSITE" id="PS50268">
    <property type="entry name" value="CADHERIN_2"/>
    <property type="match status" value="1"/>
</dbReference>
<dbReference type="SUPFAM" id="SSF63829">
    <property type="entry name" value="Calcium-dependent phosphotriesterase"/>
    <property type="match status" value="1"/>
</dbReference>